<dbReference type="Proteomes" id="UP000095658">
    <property type="component" value="Unassembled WGS sequence"/>
</dbReference>
<feature type="region of interest" description="Disordered" evidence="1">
    <location>
        <begin position="37"/>
        <end position="62"/>
    </location>
</feature>
<accession>A0A1E7DRS0</accession>
<name>A0A1E7DRS0_9BACI</name>
<comment type="caution">
    <text evidence="2">The sequence shown here is derived from an EMBL/GenBank/DDBJ whole genome shotgun (WGS) entry which is preliminary data.</text>
</comment>
<gene>
    <name evidence="2" type="ORF">BA724_02925</name>
</gene>
<evidence type="ECO:0000256" key="1">
    <source>
        <dbReference type="SAM" id="MobiDB-lite"/>
    </source>
</evidence>
<proteinExistence type="predicted"/>
<dbReference type="EMBL" id="MAMP01000012">
    <property type="protein sequence ID" value="OES45776.1"/>
    <property type="molecule type" value="Genomic_DNA"/>
</dbReference>
<evidence type="ECO:0000313" key="3">
    <source>
        <dbReference type="Proteomes" id="UP000095658"/>
    </source>
</evidence>
<keyword evidence="3" id="KW-1185">Reference proteome</keyword>
<protein>
    <submittedName>
        <fullName evidence="2">Uncharacterized protein</fullName>
    </submittedName>
</protein>
<reference evidence="2 3" key="1">
    <citation type="submission" date="2016-06" db="EMBL/GenBank/DDBJ databases">
        <title>Domibacillus iocasae genome sequencing.</title>
        <authorList>
            <person name="Verma A."/>
            <person name="Pal Y."/>
            <person name="Ojha A.K."/>
            <person name="Krishnamurthi S."/>
        </authorList>
    </citation>
    <scope>NUCLEOTIDE SEQUENCE [LARGE SCALE GENOMIC DNA]</scope>
    <source>
        <strain evidence="2 3">DSM 29979</strain>
    </source>
</reference>
<evidence type="ECO:0000313" key="2">
    <source>
        <dbReference type="EMBL" id="OES45776.1"/>
    </source>
</evidence>
<sequence length="62" mass="6719">MHSEYRQTNIFIFLSPYGSSMRASPFMVLINGIEKTAGEPEDPAGTAEEASALSVKSVVRQA</sequence>
<dbReference type="AlphaFoldDB" id="A0A1E7DRS0"/>
<organism evidence="2 3">
    <name type="scientific">Domibacillus iocasae</name>
    <dbReference type="NCBI Taxonomy" id="1714016"/>
    <lineage>
        <taxon>Bacteria</taxon>
        <taxon>Bacillati</taxon>
        <taxon>Bacillota</taxon>
        <taxon>Bacilli</taxon>
        <taxon>Bacillales</taxon>
        <taxon>Bacillaceae</taxon>
        <taxon>Domibacillus</taxon>
    </lineage>
</organism>